<dbReference type="CDD" id="cd00448">
    <property type="entry name" value="YjgF_YER057c_UK114_family"/>
    <property type="match status" value="1"/>
</dbReference>
<protein>
    <submittedName>
        <fullName evidence="1">Enamine deaminase RidA</fullName>
    </submittedName>
</protein>
<comment type="caution">
    <text evidence="1">The sequence shown here is derived from an EMBL/GenBank/DDBJ whole genome shotgun (WGS) entry which is preliminary data.</text>
</comment>
<dbReference type="RefSeq" id="WP_189679869.1">
    <property type="nucleotide sequence ID" value="NZ_BNCJ01000004.1"/>
</dbReference>
<name>A0A8J3M6K9_9RHOB</name>
<dbReference type="Proteomes" id="UP000626220">
    <property type="component" value="Unassembled WGS sequence"/>
</dbReference>
<evidence type="ECO:0000313" key="1">
    <source>
        <dbReference type="EMBL" id="GHF47910.1"/>
    </source>
</evidence>
<dbReference type="InterPro" id="IPR035959">
    <property type="entry name" value="RutC-like_sf"/>
</dbReference>
<dbReference type="InterPro" id="IPR006175">
    <property type="entry name" value="YjgF/YER057c/UK114"/>
</dbReference>
<dbReference type="PANTHER" id="PTHR43857:SF1">
    <property type="entry name" value="YJGH FAMILY PROTEIN"/>
    <property type="match status" value="1"/>
</dbReference>
<keyword evidence="2" id="KW-1185">Reference proteome</keyword>
<dbReference type="Gene3D" id="3.30.1330.40">
    <property type="entry name" value="RutC-like"/>
    <property type="match status" value="1"/>
</dbReference>
<dbReference type="Pfam" id="PF01042">
    <property type="entry name" value="Ribonuc_L-PSP"/>
    <property type="match status" value="1"/>
</dbReference>
<dbReference type="SUPFAM" id="SSF55298">
    <property type="entry name" value="YjgF-like"/>
    <property type="match status" value="1"/>
</dbReference>
<dbReference type="AlphaFoldDB" id="A0A8J3M6K9"/>
<sequence>MKALMPPTLRPPFGAYAHGTEIPPGWRIVRTSGQLGIGPDETIPAGAYDQAMLCFEAIRAILAEAGMGPADVAHISGFVTAREDFPDYMRARDAFVGHTARLPASTLLIVSGFTRPEFRVEVEVMAAAP</sequence>
<organism evidence="1 2">
    <name type="scientific">Seohaeicola zhoushanensis</name>
    <dbReference type="NCBI Taxonomy" id="1569283"/>
    <lineage>
        <taxon>Bacteria</taxon>
        <taxon>Pseudomonadati</taxon>
        <taxon>Pseudomonadota</taxon>
        <taxon>Alphaproteobacteria</taxon>
        <taxon>Rhodobacterales</taxon>
        <taxon>Roseobacteraceae</taxon>
        <taxon>Seohaeicola</taxon>
    </lineage>
</organism>
<proteinExistence type="predicted"/>
<reference evidence="1" key="1">
    <citation type="journal article" date="2014" name="Int. J. Syst. Evol. Microbiol.">
        <title>Complete genome sequence of Corynebacterium casei LMG S-19264T (=DSM 44701T), isolated from a smear-ripened cheese.</title>
        <authorList>
            <consortium name="US DOE Joint Genome Institute (JGI-PGF)"/>
            <person name="Walter F."/>
            <person name="Albersmeier A."/>
            <person name="Kalinowski J."/>
            <person name="Ruckert C."/>
        </authorList>
    </citation>
    <scope>NUCLEOTIDE SEQUENCE</scope>
    <source>
        <strain evidence="1">KCTC 42650</strain>
    </source>
</reference>
<dbReference type="EMBL" id="BNCJ01000004">
    <property type="protein sequence ID" value="GHF47910.1"/>
    <property type="molecule type" value="Genomic_DNA"/>
</dbReference>
<reference evidence="1" key="2">
    <citation type="submission" date="2020-09" db="EMBL/GenBank/DDBJ databases">
        <authorList>
            <person name="Sun Q."/>
            <person name="Kim S."/>
        </authorList>
    </citation>
    <scope>NUCLEOTIDE SEQUENCE</scope>
    <source>
        <strain evidence="1">KCTC 42650</strain>
    </source>
</reference>
<evidence type="ECO:0000313" key="2">
    <source>
        <dbReference type="Proteomes" id="UP000626220"/>
    </source>
</evidence>
<dbReference type="PANTHER" id="PTHR43857">
    <property type="entry name" value="BLR7761 PROTEIN"/>
    <property type="match status" value="1"/>
</dbReference>
<accession>A0A8J3M6K9</accession>
<gene>
    <name evidence="1" type="ORF">GCM10017056_19270</name>
</gene>